<feature type="transmembrane region" description="Helical" evidence="5">
    <location>
        <begin position="350"/>
        <end position="372"/>
    </location>
</feature>
<dbReference type="PANTHER" id="PTHR23523:SF2">
    <property type="entry name" value="2-NITROIMIDAZOLE TRANSPORTER"/>
    <property type="match status" value="1"/>
</dbReference>
<gene>
    <name evidence="7" type="ORF">GCM10009765_60300</name>
</gene>
<dbReference type="PANTHER" id="PTHR23523">
    <property type="match status" value="1"/>
</dbReference>
<feature type="transmembrane region" description="Helical" evidence="5">
    <location>
        <begin position="178"/>
        <end position="197"/>
    </location>
</feature>
<evidence type="ECO:0000256" key="4">
    <source>
        <dbReference type="ARBA" id="ARBA00023136"/>
    </source>
</evidence>
<dbReference type="Proteomes" id="UP001500618">
    <property type="component" value="Unassembled WGS sequence"/>
</dbReference>
<proteinExistence type="predicted"/>
<feature type="domain" description="Major facilitator superfamily (MFS) profile" evidence="6">
    <location>
        <begin position="24"/>
        <end position="404"/>
    </location>
</feature>
<dbReference type="CDD" id="cd17339">
    <property type="entry name" value="MFS_NIMT_CynX_like"/>
    <property type="match status" value="1"/>
</dbReference>
<dbReference type="Pfam" id="PF07690">
    <property type="entry name" value="MFS_1"/>
    <property type="match status" value="1"/>
</dbReference>
<keyword evidence="8" id="KW-1185">Reference proteome</keyword>
<dbReference type="InterPro" id="IPR036259">
    <property type="entry name" value="MFS_trans_sf"/>
</dbReference>
<feature type="transmembrane region" description="Helical" evidence="5">
    <location>
        <begin position="291"/>
        <end position="310"/>
    </location>
</feature>
<evidence type="ECO:0000313" key="8">
    <source>
        <dbReference type="Proteomes" id="UP001500618"/>
    </source>
</evidence>
<dbReference type="Gene3D" id="1.20.1250.20">
    <property type="entry name" value="MFS general substrate transporter like domains"/>
    <property type="match status" value="1"/>
</dbReference>
<keyword evidence="3 5" id="KW-1133">Transmembrane helix</keyword>
<evidence type="ECO:0000313" key="7">
    <source>
        <dbReference type="EMBL" id="GAA1702828.1"/>
    </source>
</evidence>
<dbReference type="InterPro" id="IPR011701">
    <property type="entry name" value="MFS"/>
</dbReference>
<feature type="transmembrane region" description="Helical" evidence="5">
    <location>
        <begin position="150"/>
        <end position="172"/>
    </location>
</feature>
<evidence type="ECO:0000256" key="5">
    <source>
        <dbReference type="SAM" id="Phobius"/>
    </source>
</evidence>
<keyword evidence="4 5" id="KW-0472">Membrane</keyword>
<organism evidence="7 8">
    <name type="scientific">Fodinicola feengrottensis</name>
    <dbReference type="NCBI Taxonomy" id="435914"/>
    <lineage>
        <taxon>Bacteria</taxon>
        <taxon>Bacillati</taxon>
        <taxon>Actinomycetota</taxon>
        <taxon>Actinomycetes</taxon>
        <taxon>Mycobacteriales</taxon>
        <taxon>Fodinicola</taxon>
    </lineage>
</organism>
<dbReference type="SUPFAM" id="SSF103473">
    <property type="entry name" value="MFS general substrate transporter"/>
    <property type="match status" value="1"/>
</dbReference>
<protein>
    <submittedName>
        <fullName evidence="7">CynX/NimT family MFS transporter</fullName>
    </submittedName>
</protein>
<dbReference type="RefSeq" id="WP_344313660.1">
    <property type="nucleotide sequence ID" value="NZ_BAAANY010000026.1"/>
</dbReference>
<evidence type="ECO:0000256" key="3">
    <source>
        <dbReference type="ARBA" id="ARBA00022989"/>
    </source>
</evidence>
<evidence type="ECO:0000256" key="2">
    <source>
        <dbReference type="ARBA" id="ARBA00022692"/>
    </source>
</evidence>
<name>A0ABN2IDU8_9ACTN</name>
<dbReference type="EMBL" id="BAAANY010000026">
    <property type="protein sequence ID" value="GAA1702828.1"/>
    <property type="molecule type" value="Genomic_DNA"/>
</dbReference>
<feature type="transmembrane region" description="Helical" evidence="5">
    <location>
        <begin position="378"/>
        <end position="400"/>
    </location>
</feature>
<feature type="transmembrane region" description="Helical" evidence="5">
    <location>
        <begin position="258"/>
        <end position="279"/>
    </location>
</feature>
<feature type="transmembrane region" description="Helical" evidence="5">
    <location>
        <begin position="116"/>
        <end position="138"/>
    </location>
</feature>
<keyword evidence="2 5" id="KW-0812">Transmembrane</keyword>
<dbReference type="PROSITE" id="PS50850">
    <property type="entry name" value="MFS"/>
    <property type="match status" value="1"/>
</dbReference>
<reference evidence="7 8" key="1">
    <citation type="journal article" date="2019" name="Int. J. Syst. Evol. Microbiol.">
        <title>The Global Catalogue of Microorganisms (GCM) 10K type strain sequencing project: providing services to taxonomists for standard genome sequencing and annotation.</title>
        <authorList>
            <consortium name="The Broad Institute Genomics Platform"/>
            <consortium name="The Broad Institute Genome Sequencing Center for Infectious Disease"/>
            <person name="Wu L."/>
            <person name="Ma J."/>
        </authorList>
    </citation>
    <scope>NUCLEOTIDE SEQUENCE [LARGE SCALE GENOMIC DNA]</scope>
    <source>
        <strain evidence="7 8">JCM 14718</strain>
    </source>
</reference>
<comment type="subcellular location">
    <subcellularLocation>
        <location evidence="1">Cell membrane</location>
        <topology evidence="1">Multi-pass membrane protein</topology>
    </subcellularLocation>
</comment>
<comment type="caution">
    <text evidence="7">The sequence shown here is derived from an EMBL/GenBank/DDBJ whole genome shotgun (WGS) entry which is preliminary data.</text>
</comment>
<feature type="transmembrane region" description="Helical" evidence="5">
    <location>
        <begin position="60"/>
        <end position="80"/>
    </location>
</feature>
<evidence type="ECO:0000256" key="1">
    <source>
        <dbReference type="ARBA" id="ARBA00004651"/>
    </source>
</evidence>
<feature type="transmembrane region" description="Helical" evidence="5">
    <location>
        <begin position="316"/>
        <end position="338"/>
    </location>
</feature>
<feature type="transmembrane region" description="Helical" evidence="5">
    <location>
        <begin position="24"/>
        <end position="48"/>
    </location>
</feature>
<feature type="transmembrane region" description="Helical" evidence="5">
    <location>
        <begin position="92"/>
        <end position="110"/>
    </location>
</feature>
<dbReference type="InterPro" id="IPR020846">
    <property type="entry name" value="MFS_dom"/>
</dbReference>
<dbReference type="InterPro" id="IPR052524">
    <property type="entry name" value="MFS_Cyanate_Porter"/>
</dbReference>
<sequence length="423" mass="44343">MKRRTPTHDPSNQHRTEARPHHRVLLVIALAVTGFGLRAAVTSVGSVLDNIQHDLHTNSIVGGVLTTLPVLCFALLGACAPALSAKLGAHRATVLALAVSCIGFVSRSFAPDIIVFLVLSVVTLSGAAVANVLLPSLVKLHFPDRIGHMTAVYATALSLGTAISAGLTVPIADAGGSWRVGLAVWAVFPALAILPWLPTIRRESRPAPVISTEPRKLGRRDLVRSQTAWMLTLFFGSLSAIAYIGFGWMAPYMGAHGISAATAGAMVAVMTGVSIPVAMGIPIIPRARHRTVIVALVACLAASFVGLGIAPVGGAWVWMVLFGVGTGLFPLSLTMIGMRARTHQTTAATSAFVQAIGYLIAGTGPLLFGALYSATGGWTAPLSLLWVALAITTITGWLAARHRFVDDETVEARRRAVEATQTN</sequence>
<feature type="transmembrane region" description="Helical" evidence="5">
    <location>
        <begin position="228"/>
        <end position="246"/>
    </location>
</feature>
<accession>A0ABN2IDU8</accession>
<evidence type="ECO:0000259" key="6">
    <source>
        <dbReference type="PROSITE" id="PS50850"/>
    </source>
</evidence>